<reference evidence="3 4" key="1">
    <citation type="journal article" date="2016" name="Genome Biol. Evol.">
        <title>Divergent and convergent evolution of fungal pathogenicity.</title>
        <authorList>
            <person name="Shang Y."/>
            <person name="Xiao G."/>
            <person name="Zheng P."/>
            <person name="Cen K."/>
            <person name="Zhan S."/>
            <person name="Wang C."/>
        </authorList>
    </citation>
    <scope>NUCLEOTIDE SEQUENCE [LARGE SCALE GENOMIC DNA]</scope>
    <source>
        <strain evidence="3 4">ARSEF 7405</strain>
    </source>
</reference>
<dbReference type="GO" id="GO:0043332">
    <property type="term" value="C:mating projection tip"/>
    <property type="evidence" value="ECO:0007669"/>
    <property type="project" value="TreeGrafter"/>
</dbReference>
<dbReference type="GO" id="GO:0005085">
    <property type="term" value="F:guanyl-nucleotide exchange factor activity"/>
    <property type="evidence" value="ECO:0007669"/>
    <property type="project" value="InterPro"/>
</dbReference>
<dbReference type="InterPro" id="IPR000219">
    <property type="entry name" value="DH_dom"/>
</dbReference>
<comment type="caution">
    <text evidence="3">The sequence shown here is derived from an EMBL/GenBank/DDBJ whole genome shotgun (WGS) entry which is preliminary data.</text>
</comment>
<feature type="compositionally biased region" description="Polar residues" evidence="1">
    <location>
        <begin position="554"/>
        <end position="568"/>
    </location>
</feature>
<dbReference type="GO" id="GO:0005634">
    <property type="term" value="C:nucleus"/>
    <property type="evidence" value="ECO:0007669"/>
    <property type="project" value="TreeGrafter"/>
</dbReference>
<dbReference type="InterPro" id="IPR035899">
    <property type="entry name" value="DBL_dom_sf"/>
</dbReference>
<evidence type="ECO:0000313" key="3">
    <source>
        <dbReference type="EMBL" id="KZZ92335.1"/>
    </source>
</evidence>
<dbReference type="Pfam" id="PF00621">
    <property type="entry name" value="RhoGEF"/>
    <property type="match status" value="1"/>
</dbReference>
<feature type="compositionally biased region" description="Polar residues" evidence="1">
    <location>
        <begin position="513"/>
        <end position="524"/>
    </location>
</feature>
<dbReference type="Gene3D" id="1.20.900.10">
    <property type="entry name" value="Dbl homology (DH) domain"/>
    <property type="match status" value="1"/>
</dbReference>
<dbReference type="GO" id="GO:0030010">
    <property type="term" value="P:establishment of cell polarity"/>
    <property type="evidence" value="ECO:0007669"/>
    <property type="project" value="TreeGrafter"/>
</dbReference>
<evidence type="ECO:0000259" key="2">
    <source>
        <dbReference type="PROSITE" id="PS50010"/>
    </source>
</evidence>
<evidence type="ECO:0000256" key="1">
    <source>
        <dbReference type="SAM" id="MobiDB-lite"/>
    </source>
</evidence>
<protein>
    <submittedName>
        <fullName evidence="3">Dbl-domain containing protein</fullName>
    </submittedName>
</protein>
<dbReference type="PANTHER" id="PTHR47339:SF1">
    <property type="entry name" value="CELL DIVISION CONTROL PROTEIN 24"/>
    <property type="match status" value="1"/>
</dbReference>
<accession>A0A167Z8Z2</accession>
<sequence length="678" mass="75650">MDSPAACSGPVVAEDNIINRRGGESLYQTCANLKRRLAEVPGFEPYLAEIDLPNEDGENDPVAAVWQCLRSGYPLVTIYNASNPPEPIVLDEGNIAESKRPKLAAFKFVQAVLSDFRCPQQDCFLLTDLYSESTTGFVKVIKIINRILDMLEAEGRLYKSSTSPENHVKEAGQVKLTRRQHILKEMIETERDYVLHMENLQALRKELEQCGAISGDTIHQIFLNLPHLLDFAQKFLIGMEQHYARSEEKQNWGELFLSHREGFQDYEPFIANQTTCDALCTKEWNKIVAAPKSADLQQMVAQLSTLNGFFVKPFQRLTKYPLMLKELQKTTEQEKLKADIQAAIDMIQDVLDQANHAIDKEHLEAAVTDLSTRIEDWKALRPETLGELVRYGSFHCIREGGKDDREVRITFFNFDTALFWQHRERDGPSLIGSGRIWRARSARKETTLTFAGVEPAVNAEELNPLPLTKKRMPAGRSEVEQPGQKPSQKDAKENYTILDPAPVTLGSDGRHNSPPSDKTVQSPFPMTKPSQVLNNSEITPITPLRPSVPRGVLGNTQPRSLSMSTARAMTSPPITPRIASRKPFIQPKPHRRAHFPPAPLTNIHNAAPSHHGANPWNEIPIRSTSIAASATRKTSAGSAPFLAHLQGSPTSDGRSLATPDQISIPLHLMKNISLSPVS</sequence>
<dbReference type="Pfam" id="PF06395">
    <property type="entry name" value="CDC24"/>
    <property type="match status" value="1"/>
</dbReference>
<dbReference type="SMART" id="SM00325">
    <property type="entry name" value="RhoGEF"/>
    <property type="match status" value="1"/>
</dbReference>
<dbReference type="SUPFAM" id="SSF48065">
    <property type="entry name" value="DBL homology domain (DH-domain)"/>
    <property type="match status" value="1"/>
</dbReference>
<dbReference type="EMBL" id="AZGZ01000011">
    <property type="protein sequence ID" value="KZZ92335.1"/>
    <property type="molecule type" value="Genomic_DNA"/>
</dbReference>
<feature type="region of interest" description="Disordered" evidence="1">
    <location>
        <begin position="461"/>
        <end position="524"/>
    </location>
</feature>
<dbReference type="GO" id="GO:0005737">
    <property type="term" value="C:cytoplasm"/>
    <property type="evidence" value="ECO:0007669"/>
    <property type="project" value="TreeGrafter"/>
</dbReference>
<dbReference type="VEuPathDB" id="FungiDB:AAP_02990"/>
<dbReference type="Proteomes" id="UP000242877">
    <property type="component" value="Unassembled WGS sequence"/>
</dbReference>
<evidence type="ECO:0000313" key="4">
    <source>
        <dbReference type="Proteomes" id="UP000242877"/>
    </source>
</evidence>
<feature type="domain" description="DH" evidence="2">
    <location>
        <begin position="178"/>
        <end position="357"/>
    </location>
</feature>
<feature type="region of interest" description="Disordered" evidence="1">
    <location>
        <begin position="594"/>
        <end position="618"/>
    </location>
</feature>
<dbReference type="InterPro" id="IPR053026">
    <property type="entry name" value="CDC42_GEF"/>
</dbReference>
<dbReference type="AlphaFoldDB" id="A0A167Z8Z2"/>
<dbReference type="OrthoDB" id="1594986at2759"/>
<organism evidence="3 4">
    <name type="scientific">Ascosphaera apis ARSEF 7405</name>
    <dbReference type="NCBI Taxonomy" id="392613"/>
    <lineage>
        <taxon>Eukaryota</taxon>
        <taxon>Fungi</taxon>
        <taxon>Dikarya</taxon>
        <taxon>Ascomycota</taxon>
        <taxon>Pezizomycotina</taxon>
        <taxon>Eurotiomycetes</taxon>
        <taxon>Eurotiomycetidae</taxon>
        <taxon>Onygenales</taxon>
        <taxon>Ascosphaeraceae</taxon>
        <taxon>Ascosphaera</taxon>
    </lineage>
</organism>
<dbReference type="PANTHER" id="PTHR47339">
    <property type="entry name" value="CELL DIVISION CONTROL PROTEIN 24"/>
    <property type="match status" value="1"/>
</dbReference>
<dbReference type="GO" id="GO:0000935">
    <property type="term" value="C:division septum"/>
    <property type="evidence" value="ECO:0007669"/>
    <property type="project" value="TreeGrafter"/>
</dbReference>
<name>A0A167Z8Z2_9EURO</name>
<feature type="region of interest" description="Disordered" evidence="1">
    <location>
        <begin position="539"/>
        <end position="580"/>
    </location>
</feature>
<gene>
    <name evidence="3" type="ORF">AAP_02990</name>
</gene>
<keyword evidence="4" id="KW-1185">Reference proteome</keyword>
<proteinExistence type="predicted"/>
<dbReference type="PROSITE" id="PS50010">
    <property type="entry name" value="DH_2"/>
    <property type="match status" value="1"/>
</dbReference>
<dbReference type="GO" id="GO:0031106">
    <property type="term" value="P:septin ring organization"/>
    <property type="evidence" value="ECO:0007669"/>
    <property type="project" value="TreeGrafter"/>
</dbReference>
<dbReference type="CDD" id="cd00160">
    <property type="entry name" value="RhoGEF"/>
    <property type="match status" value="1"/>
</dbReference>
<dbReference type="InterPro" id="IPR010481">
    <property type="entry name" value="Cdc24/Scd1_N"/>
</dbReference>